<keyword evidence="10" id="KW-0788">Thiol protease</keyword>
<evidence type="ECO:0000256" key="9">
    <source>
        <dbReference type="ARBA" id="ARBA00022806"/>
    </source>
</evidence>
<organism evidence="18">
    <name type="scientific">Bat hepatitis E virus</name>
    <dbReference type="NCBI Taxonomy" id="1216472"/>
    <lineage>
        <taxon>Viruses</taxon>
        <taxon>Riboviria</taxon>
        <taxon>Orthornavirae</taxon>
        <taxon>Kitrinoviricota</taxon>
        <taxon>Alsuviricetes</taxon>
        <taxon>Hepelivirales</taxon>
        <taxon>Hepeviridae</taxon>
        <taxon>Orthohepevirinae</taxon>
        <taxon>Chirohepevirus</taxon>
        <taxon>Chirohepevirus eptesici</taxon>
    </lineage>
</organism>
<keyword evidence="3" id="KW-0645">Protease</keyword>
<proteinExistence type="predicted"/>
<evidence type="ECO:0000256" key="1">
    <source>
        <dbReference type="ARBA" id="ARBA00001946"/>
    </source>
</evidence>
<dbReference type="InterPro" id="IPR001788">
    <property type="entry name" value="RNA-dep_RNA_pol_alsuvir"/>
</dbReference>
<dbReference type="InterPro" id="IPR043502">
    <property type="entry name" value="DNA/RNA_pol_sf"/>
</dbReference>
<dbReference type="InterPro" id="IPR002588">
    <property type="entry name" value="Alphavirus-like_MT_dom"/>
</dbReference>
<dbReference type="PROSITE" id="PS51743">
    <property type="entry name" value="ALPHAVIRUS_MT"/>
    <property type="match status" value="1"/>
</dbReference>
<dbReference type="InterPro" id="IPR044371">
    <property type="entry name" value="Macro_X_NSP3-like"/>
</dbReference>
<dbReference type="Pfam" id="PF01443">
    <property type="entry name" value="Viral_helicase1"/>
    <property type="match status" value="1"/>
</dbReference>
<dbReference type="GO" id="GO:0006351">
    <property type="term" value="P:DNA-templated transcription"/>
    <property type="evidence" value="ECO:0007669"/>
    <property type="project" value="InterPro"/>
</dbReference>
<keyword evidence="11" id="KW-0862">Zinc</keyword>
<name>A0A8A5D678_9VIRU</name>
<dbReference type="GO" id="GO:0016556">
    <property type="term" value="P:mRNA modification"/>
    <property type="evidence" value="ECO:0007669"/>
    <property type="project" value="InterPro"/>
</dbReference>
<feature type="domain" description="(+)RNA virus helicase C-terminal" evidence="16">
    <location>
        <begin position="823"/>
        <end position="1095"/>
    </location>
</feature>
<dbReference type="Pfam" id="PF01661">
    <property type="entry name" value="Macro"/>
    <property type="match status" value="1"/>
</dbReference>
<keyword evidence="9" id="KW-0347">Helicase</keyword>
<keyword evidence="5" id="KW-0548">Nucleotidyltransferase</keyword>
<evidence type="ECO:0000259" key="16">
    <source>
        <dbReference type="PROSITE" id="PS51657"/>
    </source>
</evidence>
<gene>
    <name evidence="18" type="primary">ORF1</name>
</gene>
<evidence type="ECO:0000256" key="10">
    <source>
        <dbReference type="ARBA" id="ARBA00022807"/>
    </source>
</evidence>
<dbReference type="InterPro" id="IPR002589">
    <property type="entry name" value="Macro_dom"/>
</dbReference>
<dbReference type="SUPFAM" id="SSF52540">
    <property type="entry name" value="P-loop containing nucleoside triphosphate hydrolases"/>
    <property type="match status" value="2"/>
</dbReference>
<dbReference type="GO" id="GO:0003968">
    <property type="term" value="F:RNA-directed RNA polymerase activity"/>
    <property type="evidence" value="ECO:0007669"/>
    <property type="project" value="UniProtKB-KW"/>
</dbReference>
<evidence type="ECO:0000256" key="2">
    <source>
        <dbReference type="ARBA" id="ARBA00022484"/>
    </source>
</evidence>
<evidence type="ECO:0000256" key="8">
    <source>
        <dbReference type="ARBA" id="ARBA00022801"/>
    </source>
</evidence>
<dbReference type="CDD" id="cd18809">
    <property type="entry name" value="SF1_C_RecD"/>
    <property type="match status" value="1"/>
</dbReference>
<evidence type="ECO:0000259" key="17">
    <source>
        <dbReference type="PROSITE" id="PS51743"/>
    </source>
</evidence>
<dbReference type="Gene3D" id="3.40.50.300">
    <property type="entry name" value="P-loop containing nucleotide triphosphate hydrolases"/>
    <property type="match status" value="2"/>
</dbReference>
<keyword evidence="13" id="KW-0693">Viral RNA replication</keyword>
<evidence type="ECO:0000256" key="13">
    <source>
        <dbReference type="ARBA" id="ARBA00022953"/>
    </source>
</evidence>
<evidence type="ECO:0000256" key="6">
    <source>
        <dbReference type="ARBA" id="ARBA00022723"/>
    </source>
</evidence>
<feature type="domain" description="Macro" evidence="15">
    <location>
        <begin position="658"/>
        <end position="845"/>
    </location>
</feature>
<reference evidence="18" key="1">
    <citation type="submission" date="2020-11" db="EMBL/GenBank/DDBJ databases">
        <authorList>
            <person name="Bergner L."/>
            <person name="Mollentze N."/>
            <person name="Orton R."/>
            <person name="Tello C."/>
            <person name="Broos A."/>
            <person name="Biek R."/>
            <person name="Streicker D."/>
        </authorList>
    </citation>
    <scope>NUCLEOTIDE SEQUENCE</scope>
    <source>
        <strain evidence="18">DesRot/Peru/AYA14_F_DrHEV</strain>
    </source>
</reference>
<keyword evidence="4" id="KW-0808">Transferase</keyword>
<evidence type="ECO:0000256" key="4">
    <source>
        <dbReference type="ARBA" id="ARBA00022679"/>
    </source>
</evidence>
<dbReference type="CDD" id="cd21557">
    <property type="entry name" value="Macro_X_Nsp3-like"/>
    <property type="match status" value="1"/>
</dbReference>
<dbReference type="GO" id="GO:0006508">
    <property type="term" value="P:proteolysis"/>
    <property type="evidence" value="ECO:0007669"/>
    <property type="project" value="UniProtKB-KW"/>
</dbReference>
<dbReference type="GO" id="GO:0039694">
    <property type="term" value="P:viral RNA genome replication"/>
    <property type="evidence" value="ECO:0007669"/>
    <property type="project" value="InterPro"/>
</dbReference>
<keyword evidence="2" id="KW-0696">RNA-directed RNA polymerase</keyword>
<dbReference type="EMBL" id="MW249013">
    <property type="protein sequence ID" value="QTE76063.1"/>
    <property type="molecule type" value="Genomic_RNA"/>
</dbReference>
<keyword evidence="7" id="KW-0547">Nucleotide-binding</keyword>
<dbReference type="GO" id="GO:0004386">
    <property type="term" value="F:helicase activity"/>
    <property type="evidence" value="ECO:0007669"/>
    <property type="project" value="UniProtKB-KW"/>
</dbReference>
<evidence type="ECO:0000259" key="15">
    <source>
        <dbReference type="PROSITE" id="PS51154"/>
    </source>
</evidence>
<dbReference type="GO" id="GO:0003723">
    <property type="term" value="F:RNA binding"/>
    <property type="evidence" value="ECO:0007669"/>
    <property type="project" value="InterPro"/>
</dbReference>
<keyword evidence="8" id="KW-0378">Hydrolase</keyword>
<dbReference type="GO" id="GO:0008174">
    <property type="term" value="F:mRNA methyltransferase activity"/>
    <property type="evidence" value="ECO:0007669"/>
    <property type="project" value="UniProtKB-UniRule"/>
</dbReference>
<feature type="domain" description="Alphavirus-like MT" evidence="17">
    <location>
        <begin position="56"/>
        <end position="240"/>
    </location>
</feature>
<keyword evidence="6" id="KW-0479">Metal-binding</keyword>
<comment type="cofactor">
    <cofactor evidence="1">
        <name>Mg(2+)</name>
        <dbReference type="ChEBI" id="CHEBI:18420"/>
    </cofactor>
</comment>
<dbReference type="PROSITE" id="PS51154">
    <property type="entry name" value="MACRO"/>
    <property type="match status" value="1"/>
</dbReference>
<evidence type="ECO:0000256" key="5">
    <source>
        <dbReference type="ARBA" id="ARBA00022695"/>
    </source>
</evidence>
<dbReference type="PROSITE" id="PS51657">
    <property type="entry name" value="PSRV_HELICASE"/>
    <property type="match status" value="1"/>
</dbReference>
<dbReference type="InterPro" id="IPR027417">
    <property type="entry name" value="P-loop_NTPase"/>
</dbReference>
<evidence type="ECO:0000256" key="3">
    <source>
        <dbReference type="ARBA" id="ARBA00022670"/>
    </source>
</evidence>
<accession>A0A8A5D678</accession>
<feature type="domain" description="RdRp catalytic" evidence="14">
    <location>
        <begin position="1331"/>
        <end position="1442"/>
    </location>
</feature>
<dbReference type="Pfam" id="PF01660">
    <property type="entry name" value="Vmethyltransf"/>
    <property type="match status" value="1"/>
</dbReference>
<dbReference type="GO" id="GO:0046872">
    <property type="term" value="F:metal ion binding"/>
    <property type="evidence" value="ECO:0007669"/>
    <property type="project" value="UniProtKB-KW"/>
</dbReference>
<dbReference type="InterPro" id="IPR027351">
    <property type="entry name" value="(+)RNA_virus_helicase_core_dom"/>
</dbReference>
<dbReference type="InterPro" id="IPR043472">
    <property type="entry name" value="Macro_dom-like"/>
</dbReference>
<dbReference type="SUPFAM" id="SSF56672">
    <property type="entry name" value="DNA/RNA polymerases"/>
    <property type="match status" value="1"/>
</dbReference>
<dbReference type="Pfam" id="PF00978">
    <property type="entry name" value="RdRP_2"/>
    <property type="match status" value="1"/>
</dbReference>
<evidence type="ECO:0000256" key="7">
    <source>
        <dbReference type="ARBA" id="ARBA00022741"/>
    </source>
</evidence>
<evidence type="ECO:0000313" key="18">
    <source>
        <dbReference type="EMBL" id="QTE76063.1"/>
    </source>
</evidence>
<dbReference type="GO" id="GO:0006396">
    <property type="term" value="P:RNA processing"/>
    <property type="evidence" value="ECO:0007669"/>
    <property type="project" value="InterPro"/>
</dbReference>
<reference evidence="18" key="2">
    <citation type="journal article" date="2021" name="Viruses">
        <title>Characterizing and Evaluating the Zoonotic Potential of Novel Viruses Discovered in Vampire Bats.</title>
        <authorList>
            <person name="Bergner L.M."/>
            <person name="Mollentze N."/>
            <person name="Orton R.J."/>
            <person name="Tello C."/>
            <person name="Broos A."/>
            <person name="Biek R."/>
            <person name="Streicker D.G."/>
        </authorList>
    </citation>
    <scope>NUCLEOTIDE SEQUENCE</scope>
    <source>
        <strain evidence="18">DesRot/Peru/AYA14_F_DrHEV</strain>
    </source>
</reference>
<evidence type="ECO:0000256" key="12">
    <source>
        <dbReference type="ARBA" id="ARBA00022840"/>
    </source>
</evidence>
<protein>
    <submittedName>
        <fullName evidence="18">Nonstructural protein</fullName>
    </submittedName>
</protein>
<evidence type="ECO:0000259" key="14">
    <source>
        <dbReference type="PROSITE" id="PS50507"/>
    </source>
</evidence>
<dbReference type="SUPFAM" id="SSF52949">
    <property type="entry name" value="Macro domain-like"/>
    <property type="match status" value="1"/>
</dbReference>
<dbReference type="GO" id="GO:0008234">
    <property type="term" value="F:cysteine-type peptidase activity"/>
    <property type="evidence" value="ECO:0007669"/>
    <property type="project" value="UniProtKB-KW"/>
</dbReference>
<evidence type="ECO:0000256" key="11">
    <source>
        <dbReference type="ARBA" id="ARBA00022833"/>
    </source>
</evidence>
<dbReference type="Gene3D" id="3.40.220.10">
    <property type="entry name" value="Leucine Aminopeptidase, subunit E, domain 1"/>
    <property type="match status" value="1"/>
</dbReference>
<sequence>MDASQWAAPKGQASAIEAAALAAIASSLDHAYVVTCYVSRQQAELLIEIASPMQLRFEPRSVWQHPVPRVLHNILERRARRRAGTGYLEIGAHPRSINDHPEVAHRCFLPPFGRDRQRWNDVPRRGLANCIRRGVLRGEQLADGYCTLGFQNCLHHAEVGLGLYALHDMHPAEVACAMYRHGLHTLYLVLHLPVEALLPDGEYQSRLCTVLVRDGFLVVTYAGDTCAGYRHNQSVVADWLKTTAVSGRHPVIIERVAHLGNHYLLCLTATKPQSMPYRPCPEPDVVYLTDIFGPGTHPGPFSSGSARAVSVPRSIWRRLMLFGSTLDDEAFCCSRLMTYLRGISHRVTVGNVVANEGWAPSEDVLCVTITVAYLTLAHQRWLRTQAISRGIRRLTTEHAQGLFRRVLEWLTPCIQTAAVGFYKQLKHWISSGLCLDPSSLLFDSMCRCSCGLDKAEGTERYVATPWGNLRYLDTTPKPISAIVPGELAVSVNVPTARLAVAVVEYPGLFVTDAYAEQLERDLWACGITVLVGSRPLSYTPCQYRPVDAGEDVQLRADYKITGIRRRVTQHGCYELQELQLGGWQAVASGQLSFGYTRGPYSLSVGEFTVHVRCFQDVQHRADGIVVNAMQGLYRLIHPATQLTPEASNAVIANVGPNNEAWEVLQCFADGSRIVCGDLFKCEHHWLVNAANPDHLPGGGVCGVFAQRWPNLFPVSGRRVGRAVYQLTPRPVIHAVAPDFRSRQDFRALERAYQETTVRSEPAAYPVLGSGIYRVPFQASVRAWMRHHCPGDWLVIHPADLHRFVPVTEDESALFITESMANSANRIISMEREPFNKYLQGLKVEPGVVRYRFIAGVPGAGKSTGIINTGQYVVAPTKTLTKQWQARGFCAQTPHVGLVAVAGKDLIVDEAPAVPPHLLLLLMQKAAKVTLLGDPKQIPAIDFENTGLYSAVGLDLQPTEWRLETHRCPRDVVAVLQSDYPGWHTTSKVNRSLFWGLPAAGQVLVFTQAAKNSNPGSITIHEAQGATFDQTTIIATVDARGLIAASRAHAVVALTRHTRECRVIDQGGLLAEIGLTDAMVTMHLANLAPDPPSPVVAPVRDLVQPDAAPSLPPCHTDVAAALSAFAANHGPVEVAAIIPPAPPLEQGLLYFPDRLDGRDDVTVVRLSDVVHCRILAPSDRLSVISTLVGRYGKMTSTPSAEFNLRSGTRSFLADLAGVRPTELEVKELVEAMVSKGQTGELVLDLRSDDAECFRITFFQKDCNKFTLDEVVSHGKVGQGISAWPKTLCALFGPWFRAIEKRVVAQLPAGWFYGDLYTEADLHAHCIAVPPGTQVFENDFSEFDSTQNNVSLDFECQLLRETEMPEWMVRLYWLQRAYWTLVGPNTALRGCWKKHSGEPGTLLFNTIWNMVVVNACFTFSESVVHVYKGDDSMVLCRSFEQSGDAAHLITSCGLRLKQKFGPIGVFSHFICVPTQGIVRDLFRQWGRLTEKNFSDSDRMEDLAAAAADFCQSVVAEGKEHLAITLNSMYYGQPEGFFEVLWGAIQKVARGEADLTTFRLPLVRL</sequence>
<dbReference type="GO" id="GO:0005524">
    <property type="term" value="F:ATP binding"/>
    <property type="evidence" value="ECO:0007669"/>
    <property type="project" value="UniProtKB-KW"/>
</dbReference>
<keyword evidence="12" id="KW-0067">ATP-binding</keyword>
<dbReference type="SMART" id="SM00506">
    <property type="entry name" value="A1pp"/>
    <property type="match status" value="1"/>
</dbReference>
<dbReference type="PROSITE" id="PS50507">
    <property type="entry name" value="RDRP_SSRNA_POS"/>
    <property type="match status" value="1"/>
</dbReference>
<dbReference type="InterPro" id="IPR007094">
    <property type="entry name" value="RNA-dir_pol_PSvirus"/>
</dbReference>